<evidence type="ECO:0000313" key="9">
    <source>
        <dbReference type="EMBL" id="KAA1418271.1"/>
    </source>
</evidence>
<evidence type="ECO:0000256" key="5">
    <source>
        <dbReference type="PIRSR" id="PIRSR633978-3"/>
    </source>
</evidence>
<dbReference type="InterPro" id="IPR018110">
    <property type="entry name" value="Mandel_Rmase/mucon_lact_enz_CS"/>
</dbReference>
<feature type="binding site" evidence="4">
    <location>
        <position position="366"/>
    </location>
    <ligand>
        <name>substrate</name>
    </ligand>
</feature>
<dbReference type="Pfam" id="PF02746">
    <property type="entry name" value="MR_MLE_N"/>
    <property type="match status" value="1"/>
</dbReference>
<dbReference type="Proteomes" id="UP000307768">
    <property type="component" value="Unassembled WGS sequence"/>
</dbReference>
<evidence type="ECO:0000259" key="8">
    <source>
        <dbReference type="SMART" id="SM00922"/>
    </source>
</evidence>
<dbReference type="SFLD" id="SFLDF00134">
    <property type="entry name" value="L-talarate/galactarate_dehydra"/>
    <property type="match status" value="1"/>
</dbReference>
<sequence>MTRADVRPAPRGAAVPTSDIHPVSALSSPDAALIAAAQADATIDRIAHVKLSSVVLPLAVPISDAKVLTGRQKPMTEVVFLIAEITTEQGYEGVGFSYSKRAGGPGQFAHAQEIAPVLIGEDPSDIGKIWTKLTWAGASVGRSGLATQAIAAIDVSLWDLKAKRAGLPLAKLLGSHRDSVRTYNTSGGFLHTPIDEVIENAGRSLEAGIGAIKLKVGQPDWRQDVARVTAVREALDPDVPLMVDANQQWDRATAMRMGRIFEEFGLVWIEEPLDAYDAEGHANLARALDTPIATGEMLASVAEHVRLIDAGASDVVQPDAPRIGGITQFQKLAAYAEAKQLELAPHFAMEIHLHLAAAYPIEPWVEHFDWLDPLFDEQLETRDGRMYVSDRPGLGFTLSEQARAWTVGTAEFGKRP</sequence>
<feature type="binding site" evidence="4">
    <location>
        <begin position="100"/>
        <end position="101"/>
    </location>
    <ligand>
        <name>substrate</name>
    </ligand>
</feature>
<dbReference type="GO" id="GO:1990594">
    <property type="term" value="F:L-altrarate dehydratase activity"/>
    <property type="evidence" value="ECO:0007669"/>
    <property type="project" value="InterPro"/>
</dbReference>
<dbReference type="GO" id="GO:0008867">
    <property type="term" value="F:galactarate dehydratase activity"/>
    <property type="evidence" value="ECO:0007669"/>
    <property type="project" value="InterPro"/>
</dbReference>
<dbReference type="SMART" id="SM00922">
    <property type="entry name" value="MR_MLE"/>
    <property type="match status" value="1"/>
</dbReference>
<dbReference type="InterPro" id="IPR033978">
    <property type="entry name" value="L-talarate_dehydratase"/>
</dbReference>
<reference evidence="9 10" key="1">
    <citation type="submission" date="2019-09" db="EMBL/GenBank/DDBJ databases">
        <title>Mumia zhuanghuii sp. nov. isolated from the intestinal contents of plateau pika (Ochotona curzoniae) in the Qinghai-Tibet plateau of China.</title>
        <authorList>
            <person name="Tian Z."/>
        </authorList>
    </citation>
    <scope>NUCLEOTIDE SEQUENCE [LARGE SCALE GENOMIC DNA]</scope>
    <source>
        <strain evidence="10">350</strain>
    </source>
</reference>
<evidence type="ECO:0000256" key="3">
    <source>
        <dbReference type="PIRSR" id="PIRSR633978-1"/>
    </source>
</evidence>
<dbReference type="GO" id="GO:0016052">
    <property type="term" value="P:carbohydrate catabolic process"/>
    <property type="evidence" value="ECO:0007669"/>
    <property type="project" value="TreeGrafter"/>
</dbReference>
<keyword evidence="1 5" id="KW-0479">Metal-binding</keyword>
<dbReference type="SFLD" id="SFLDS00001">
    <property type="entry name" value="Enolase"/>
    <property type="match status" value="1"/>
</dbReference>
<evidence type="ECO:0000256" key="1">
    <source>
        <dbReference type="ARBA" id="ARBA00022723"/>
    </source>
</evidence>
<dbReference type="SUPFAM" id="SSF51604">
    <property type="entry name" value="Enolase C-terminal domain-like"/>
    <property type="match status" value="1"/>
</dbReference>
<feature type="domain" description="Mandelate racemase/muconate lactonizing enzyme C-terminal" evidence="8">
    <location>
        <begin position="194"/>
        <end position="291"/>
    </location>
</feature>
<dbReference type="Pfam" id="PF13378">
    <property type="entry name" value="MR_MLE_C"/>
    <property type="match status" value="1"/>
</dbReference>
<feature type="binding site" evidence="4">
    <location>
        <position position="213"/>
    </location>
    <ligand>
        <name>substrate</name>
    </ligand>
</feature>
<dbReference type="GO" id="GO:0009063">
    <property type="term" value="P:amino acid catabolic process"/>
    <property type="evidence" value="ECO:0007669"/>
    <property type="project" value="InterPro"/>
</dbReference>
<evidence type="ECO:0000256" key="4">
    <source>
        <dbReference type="PIRSR" id="PIRSR633978-2"/>
    </source>
</evidence>
<evidence type="ECO:0000256" key="7">
    <source>
        <dbReference type="SAM" id="MobiDB-lite"/>
    </source>
</evidence>
<dbReference type="PROSITE" id="PS00909">
    <property type="entry name" value="MR_MLE_2"/>
    <property type="match status" value="1"/>
</dbReference>
<dbReference type="PANTHER" id="PTHR13794">
    <property type="entry name" value="ENOLASE SUPERFAMILY, MANDELATE RACEMASE"/>
    <property type="match status" value="1"/>
</dbReference>
<dbReference type="OrthoDB" id="5241672at2"/>
<dbReference type="InterPro" id="IPR029017">
    <property type="entry name" value="Enolase-like_N"/>
</dbReference>
<dbReference type="SFLD" id="SFLDG00179">
    <property type="entry name" value="mandelate_racemase"/>
    <property type="match status" value="1"/>
</dbReference>
<gene>
    <name evidence="9" type="ORF">FE697_020810</name>
</gene>
<dbReference type="Gene3D" id="3.20.20.120">
    <property type="entry name" value="Enolase-like C-terminal domain"/>
    <property type="match status" value="1"/>
</dbReference>
<dbReference type="InterPro" id="IPR036849">
    <property type="entry name" value="Enolase-like_C_sf"/>
</dbReference>
<feature type="binding site" evidence="5">
    <location>
        <position position="244"/>
    </location>
    <ligand>
        <name>Mg(2+)</name>
        <dbReference type="ChEBI" id="CHEBI:18420"/>
    </ligand>
</feature>
<protein>
    <submittedName>
        <fullName evidence="9">Mandelate racemase/muconate lactonizing enzyme family protein</fullName>
    </submittedName>
</protein>
<dbReference type="GO" id="GO:0000287">
    <property type="term" value="F:magnesium ion binding"/>
    <property type="evidence" value="ECO:0007669"/>
    <property type="project" value="TreeGrafter"/>
</dbReference>
<dbReference type="InterPro" id="IPR029065">
    <property type="entry name" value="Enolase_C-like"/>
</dbReference>
<comment type="caution">
    <text evidence="9">The sequence shown here is derived from an EMBL/GenBank/DDBJ whole genome shotgun (WGS) entry which is preliminary data.</text>
</comment>
<comment type="cofactor">
    <cofactor evidence="5">
        <name>Mg(2+)</name>
        <dbReference type="ChEBI" id="CHEBI:18420"/>
    </cofactor>
    <text evidence="5">Binds 1 Mg(2+) ion per subunit.</text>
</comment>
<evidence type="ECO:0000313" key="10">
    <source>
        <dbReference type="Proteomes" id="UP000307768"/>
    </source>
</evidence>
<dbReference type="Gene3D" id="3.30.390.10">
    <property type="entry name" value="Enolase-like, N-terminal domain"/>
    <property type="match status" value="1"/>
</dbReference>
<feature type="binding site" evidence="4">
    <location>
        <position position="246"/>
    </location>
    <ligand>
        <name>substrate</name>
    </ligand>
</feature>
<accession>A0A5Q6RJU2</accession>
<dbReference type="CDD" id="cd03316">
    <property type="entry name" value="MR_like"/>
    <property type="match status" value="1"/>
</dbReference>
<evidence type="ECO:0000256" key="6">
    <source>
        <dbReference type="PIRSR" id="PIRSR633978-4"/>
    </source>
</evidence>
<dbReference type="NCBIfam" id="NF047820">
    <property type="entry name" value="TalGalacDh"/>
    <property type="match status" value="1"/>
</dbReference>
<feature type="region of interest" description="Disordered" evidence="7">
    <location>
        <begin position="1"/>
        <end position="21"/>
    </location>
</feature>
<dbReference type="EMBL" id="VDFQ02000007">
    <property type="protein sequence ID" value="KAA1418271.1"/>
    <property type="molecule type" value="Genomic_DNA"/>
</dbReference>
<name>A0A5Q6RJU2_9ACTN</name>
<organism evidence="9 10">
    <name type="scientific">Mumia zhuanghuii</name>
    <dbReference type="NCBI Taxonomy" id="2585211"/>
    <lineage>
        <taxon>Bacteria</taxon>
        <taxon>Bacillati</taxon>
        <taxon>Actinomycetota</taxon>
        <taxon>Actinomycetes</taxon>
        <taxon>Propionibacteriales</taxon>
        <taxon>Nocardioidaceae</taxon>
        <taxon>Mumia</taxon>
    </lineage>
</organism>
<dbReference type="PANTHER" id="PTHR13794:SF58">
    <property type="entry name" value="MITOCHONDRIAL ENOLASE SUPERFAMILY MEMBER 1"/>
    <property type="match status" value="1"/>
</dbReference>
<feature type="active site" description="Proton donor/acceptor" evidence="3">
    <location>
        <position position="346"/>
    </location>
</feature>
<dbReference type="InterPro" id="IPR046945">
    <property type="entry name" value="RHMD-like"/>
</dbReference>
<keyword evidence="2 5" id="KW-0460">Magnesium</keyword>
<proteinExistence type="predicted"/>
<dbReference type="InterPro" id="IPR013342">
    <property type="entry name" value="Mandelate_racemase_C"/>
</dbReference>
<dbReference type="SUPFAM" id="SSF54826">
    <property type="entry name" value="Enolase N-terminal domain-like"/>
    <property type="match status" value="1"/>
</dbReference>
<evidence type="ECO:0000256" key="2">
    <source>
        <dbReference type="ARBA" id="ARBA00022842"/>
    </source>
</evidence>
<feature type="binding site" evidence="5">
    <location>
        <position position="270"/>
    </location>
    <ligand>
        <name>Mg(2+)</name>
        <dbReference type="ChEBI" id="CHEBI:18420"/>
    </ligand>
</feature>
<feature type="site" description="Increases basicity of active site His" evidence="6">
    <location>
        <position position="319"/>
    </location>
</feature>
<dbReference type="AlphaFoldDB" id="A0A5Q6RJU2"/>
<feature type="active site" description="Proton acceptor" evidence="3">
    <location>
        <position position="215"/>
    </location>
</feature>
<dbReference type="InterPro" id="IPR013341">
    <property type="entry name" value="Mandelate_racemase_N_dom"/>
</dbReference>
<feature type="binding site" evidence="4">
    <location>
        <begin position="64"/>
        <end position="66"/>
    </location>
    <ligand>
        <name>substrate</name>
    </ligand>
</feature>
<feature type="binding site" evidence="5">
    <location>
        <position position="296"/>
    </location>
    <ligand>
        <name>Mg(2+)</name>
        <dbReference type="ChEBI" id="CHEBI:18420"/>
    </ligand>
</feature>